<comment type="subcellular location">
    <subcellularLocation>
        <location evidence="1">Membrane</location>
        <topology evidence="1">Multi-pass membrane protein</topology>
    </subcellularLocation>
</comment>
<feature type="transmembrane region" description="Helical" evidence="10">
    <location>
        <begin position="164"/>
        <end position="185"/>
    </location>
</feature>
<dbReference type="VEuPathDB" id="FungiDB:HMPREF1541_02590"/>
<dbReference type="EMBL" id="KB822718">
    <property type="protein sequence ID" value="ETN43431.1"/>
    <property type="molecule type" value="Genomic_DNA"/>
</dbReference>
<dbReference type="Pfam" id="PF00083">
    <property type="entry name" value="Sugar_tr"/>
    <property type="match status" value="1"/>
</dbReference>
<dbReference type="GO" id="GO:0000023">
    <property type="term" value="P:maltose metabolic process"/>
    <property type="evidence" value="ECO:0007669"/>
    <property type="project" value="UniProtKB-KW"/>
</dbReference>
<dbReference type="InterPro" id="IPR020846">
    <property type="entry name" value="MFS_dom"/>
</dbReference>
<evidence type="ECO:0000256" key="10">
    <source>
        <dbReference type="SAM" id="Phobius"/>
    </source>
</evidence>
<feature type="transmembrane region" description="Helical" evidence="10">
    <location>
        <begin position="197"/>
        <end position="217"/>
    </location>
</feature>
<feature type="transmembrane region" description="Helical" evidence="10">
    <location>
        <begin position="109"/>
        <end position="128"/>
    </location>
</feature>
<keyword evidence="13" id="KW-1185">Reference proteome</keyword>
<dbReference type="PROSITE" id="PS00217">
    <property type="entry name" value="SUGAR_TRANSPORT_2"/>
    <property type="match status" value="1"/>
</dbReference>
<proteinExistence type="inferred from homology"/>
<dbReference type="InterPro" id="IPR005829">
    <property type="entry name" value="Sugar_transporter_CS"/>
</dbReference>
<dbReference type="OrthoDB" id="6612291at2759"/>
<evidence type="ECO:0000256" key="8">
    <source>
        <dbReference type="RuleBase" id="RU003346"/>
    </source>
</evidence>
<feature type="transmembrane region" description="Helical" evidence="10">
    <location>
        <begin position="359"/>
        <end position="379"/>
    </location>
</feature>
<dbReference type="FunFam" id="1.20.1250.20:FF:000078">
    <property type="entry name" value="MFS maltose transporter, putative"/>
    <property type="match status" value="1"/>
</dbReference>
<evidence type="ECO:0000256" key="3">
    <source>
        <dbReference type="ARBA" id="ARBA00022448"/>
    </source>
</evidence>
<evidence type="ECO:0000256" key="4">
    <source>
        <dbReference type="ARBA" id="ARBA00022692"/>
    </source>
</evidence>
<feature type="transmembrane region" description="Helical" evidence="10">
    <location>
        <begin position="60"/>
        <end position="89"/>
    </location>
</feature>
<dbReference type="InterPro" id="IPR003663">
    <property type="entry name" value="Sugar/inositol_transpt"/>
</dbReference>
<keyword evidence="3 8" id="KW-0813">Transport</keyword>
<evidence type="ECO:0000256" key="5">
    <source>
        <dbReference type="ARBA" id="ARBA00022989"/>
    </source>
</evidence>
<dbReference type="Gene3D" id="1.20.1250.20">
    <property type="entry name" value="MFS general substrate transporter like domains"/>
    <property type="match status" value="1"/>
</dbReference>
<dbReference type="GeneID" id="19969929"/>
<evidence type="ECO:0000256" key="1">
    <source>
        <dbReference type="ARBA" id="ARBA00004141"/>
    </source>
</evidence>
<dbReference type="InterPro" id="IPR036259">
    <property type="entry name" value="MFS_trans_sf"/>
</dbReference>
<dbReference type="HOGENOM" id="CLU_001265_11_5_1"/>
<feature type="transmembrane region" description="Helical" evidence="10">
    <location>
        <begin position="413"/>
        <end position="433"/>
    </location>
</feature>
<organism evidence="12 13">
    <name type="scientific">Cyphellophora europaea (strain CBS 101466)</name>
    <name type="common">Phialophora europaea</name>
    <dbReference type="NCBI Taxonomy" id="1220924"/>
    <lineage>
        <taxon>Eukaryota</taxon>
        <taxon>Fungi</taxon>
        <taxon>Dikarya</taxon>
        <taxon>Ascomycota</taxon>
        <taxon>Pezizomycotina</taxon>
        <taxon>Eurotiomycetes</taxon>
        <taxon>Chaetothyriomycetidae</taxon>
        <taxon>Chaetothyriales</taxon>
        <taxon>Cyphellophoraceae</taxon>
        <taxon>Cyphellophora</taxon>
    </lineage>
</organism>
<evidence type="ECO:0000259" key="11">
    <source>
        <dbReference type="PROSITE" id="PS50850"/>
    </source>
</evidence>
<accession>W2S415</accession>
<dbReference type="GO" id="GO:0016020">
    <property type="term" value="C:membrane"/>
    <property type="evidence" value="ECO:0007669"/>
    <property type="project" value="UniProtKB-SubCell"/>
</dbReference>
<dbReference type="eggNOG" id="KOG0254">
    <property type="taxonomic scope" value="Eukaryota"/>
</dbReference>
<feature type="transmembrane region" description="Helical" evidence="10">
    <location>
        <begin position="237"/>
        <end position="258"/>
    </location>
</feature>
<dbReference type="InterPro" id="IPR005828">
    <property type="entry name" value="MFS_sugar_transport-like"/>
</dbReference>
<dbReference type="InParanoid" id="W2S415"/>
<gene>
    <name evidence="12" type="ORF">HMPREF1541_02590</name>
</gene>
<evidence type="ECO:0000313" key="13">
    <source>
        <dbReference type="Proteomes" id="UP000030752"/>
    </source>
</evidence>
<sequence>MTAANHDKVGSHHVESLDKVDSVSSEPTKDRANLAEDALLATEDEHNTTFLQALKRYPKACAWSGVVSLCIIMDGYDTALMGSLFAFPAFQQRYGHESSPGKYQLDPRWQMALGMITGVGNIFGIWLNATLTERFGHKKILIAAMIALTGLISIQFTAPSVEQLFVGQILCGVPWGMFTTLAPAFSSEVAPLVLRSYLETWIVCCWGIGQFFSFAVIFSLNTRMDQWAYRIPFAVQWVWPVLILPIVIFCPESPWWLVRKGREEQALKSIMRLSSAQNKEIAQEKAKKALALMIETNNLEKDIDKGTSYWSCFTGTDRRRTEIAAASWGIQVTSGFVIQGYATYWFQQAGLSPNDSFKMTLGIGGIHLVCNLASAALSGNYGRRKLFLWGLAVLAALMFLIGFLALARQTAGFGYALSAIYLLWFGIWCLTIGPLPYVINGEVSSTRLRSKTIAIARGTYLILGVINSTVSPYILNPDAGDWKGRTGLLTGGLTVLSLAWAWFRLPETGGRTFEELDILFTEKNLSARNFSKAVIHREGTTVRVSGPHVREGEYHIRATTA</sequence>
<evidence type="ECO:0000256" key="7">
    <source>
        <dbReference type="ARBA" id="ARBA00026248"/>
    </source>
</evidence>
<feature type="domain" description="Major facilitator superfamily (MFS) profile" evidence="11">
    <location>
        <begin position="63"/>
        <end position="509"/>
    </location>
</feature>
<evidence type="ECO:0000256" key="9">
    <source>
        <dbReference type="SAM" id="MobiDB-lite"/>
    </source>
</evidence>
<feature type="transmembrane region" description="Helical" evidence="10">
    <location>
        <begin position="140"/>
        <end position="158"/>
    </location>
</feature>
<dbReference type="InterPro" id="IPR050360">
    <property type="entry name" value="MFS_Sugar_Transporters"/>
</dbReference>
<keyword evidence="5 10" id="KW-1133">Transmembrane helix</keyword>
<protein>
    <recommendedName>
        <fullName evidence="11">Major facilitator superfamily (MFS) profile domain-containing protein</fullName>
    </recommendedName>
</protein>
<keyword evidence="6 10" id="KW-0472">Membrane</keyword>
<feature type="transmembrane region" description="Helical" evidence="10">
    <location>
        <begin position="454"/>
        <end position="475"/>
    </location>
</feature>
<dbReference type="NCBIfam" id="TIGR00879">
    <property type="entry name" value="SP"/>
    <property type="match status" value="1"/>
</dbReference>
<dbReference type="PROSITE" id="PS50850">
    <property type="entry name" value="MFS"/>
    <property type="match status" value="1"/>
</dbReference>
<feature type="transmembrane region" description="Helical" evidence="10">
    <location>
        <begin position="487"/>
        <end position="503"/>
    </location>
</feature>
<dbReference type="PANTHER" id="PTHR48022:SF5">
    <property type="entry name" value="ALPHA-GLUCOSIDES PERMEASE MPH2-RELATED"/>
    <property type="match status" value="1"/>
</dbReference>
<dbReference type="Proteomes" id="UP000030752">
    <property type="component" value="Unassembled WGS sequence"/>
</dbReference>
<feature type="transmembrane region" description="Helical" evidence="10">
    <location>
        <begin position="386"/>
        <end position="407"/>
    </location>
</feature>
<evidence type="ECO:0000256" key="6">
    <source>
        <dbReference type="ARBA" id="ARBA00023136"/>
    </source>
</evidence>
<evidence type="ECO:0000313" key="12">
    <source>
        <dbReference type="EMBL" id="ETN43431.1"/>
    </source>
</evidence>
<name>W2S415_CYPE1</name>
<feature type="region of interest" description="Disordered" evidence="9">
    <location>
        <begin position="1"/>
        <end position="30"/>
    </location>
</feature>
<dbReference type="AlphaFoldDB" id="W2S415"/>
<comment type="similarity">
    <text evidence="2 8">Belongs to the major facilitator superfamily. Sugar transporter (TC 2.A.1.1) family.</text>
</comment>
<dbReference type="RefSeq" id="XP_008715167.1">
    <property type="nucleotide sequence ID" value="XM_008716945.1"/>
</dbReference>
<feature type="transmembrane region" description="Helical" evidence="10">
    <location>
        <begin position="328"/>
        <end position="347"/>
    </location>
</feature>
<dbReference type="GO" id="GO:0005351">
    <property type="term" value="F:carbohydrate:proton symporter activity"/>
    <property type="evidence" value="ECO:0007669"/>
    <property type="project" value="TreeGrafter"/>
</dbReference>
<evidence type="ECO:0000256" key="2">
    <source>
        <dbReference type="ARBA" id="ARBA00010992"/>
    </source>
</evidence>
<dbReference type="SUPFAM" id="SSF103473">
    <property type="entry name" value="MFS general substrate transporter"/>
    <property type="match status" value="1"/>
</dbReference>
<keyword evidence="7" id="KW-0462">Maltose metabolism</keyword>
<keyword evidence="4 10" id="KW-0812">Transmembrane</keyword>
<dbReference type="PANTHER" id="PTHR48022">
    <property type="entry name" value="PLASTIDIC GLUCOSE TRANSPORTER 4"/>
    <property type="match status" value="1"/>
</dbReference>
<reference evidence="12 13" key="1">
    <citation type="submission" date="2013-03" db="EMBL/GenBank/DDBJ databases">
        <title>The Genome Sequence of Phialophora europaea CBS 101466.</title>
        <authorList>
            <consortium name="The Broad Institute Genomics Platform"/>
            <person name="Cuomo C."/>
            <person name="de Hoog S."/>
            <person name="Gorbushina A."/>
            <person name="Walker B."/>
            <person name="Young S.K."/>
            <person name="Zeng Q."/>
            <person name="Gargeya S."/>
            <person name="Fitzgerald M."/>
            <person name="Haas B."/>
            <person name="Abouelleil A."/>
            <person name="Allen A.W."/>
            <person name="Alvarado L."/>
            <person name="Arachchi H.M."/>
            <person name="Berlin A.M."/>
            <person name="Chapman S.B."/>
            <person name="Gainer-Dewar J."/>
            <person name="Goldberg J."/>
            <person name="Griggs A."/>
            <person name="Gujja S."/>
            <person name="Hansen M."/>
            <person name="Howarth C."/>
            <person name="Imamovic A."/>
            <person name="Ireland A."/>
            <person name="Larimer J."/>
            <person name="McCowan C."/>
            <person name="Murphy C."/>
            <person name="Pearson M."/>
            <person name="Poon T.W."/>
            <person name="Priest M."/>
            <person name="Roberts A."/>
            <person name="Saif S."/>
            <person name="Shea T."/>
            <person name="Sisk P."/>
            <person name="Sykes S."/>
            <person name="Wortman J."/>
            <person name="Nusbaum C."/>
            <person name="Birren B."/>
        </authorList>
    </citation>
    <scope>NUCLEOTIDE SEQUENCE [LARGE SCALE GENOMIC DNA]</scope>
    <source>
        <strain evidence="12 13">CBS 101466</strain>
    </source>
</reference>